<dbReference type="CDD" id="cd17552">
    <property type="entry name" value="REC_RR468-like"/>
    <property type="match status" value="1"/>
</dbReference>
<keyword evidence="1 2" id="KW-0597">Phosphoprotein</keyword>
<dbReference type="Proteomes" id="UP001483337">
    <property type="component" value="Chromosome"/>
</dbReference>
<feature type="domain" description="Response regulatory" evidence="3">
    <location>
        <begin position="5"/>
        <end position="122"/>
    </location>
</feature>
<keyword evidence="5" id="KW-1185">Reference proteome</keyword>
<gene>
    <name evidence="4" type="ORF">WJM97_15905</name>
</gene>
<protein>
    <submittedName>
        <fullName evidence="4">Response regulator</fullName>
    </submittedName>
</protein>
<sequence length="124" mass="13900">MTAKSILVIDDEADLGFLISTCLEEFSVWQVLTTDSAHQGLKLAQTEKPDAILLDVMMPEIDGITLFGYLQNNPNTQKIPVIFMTAKVQNSDLELYKSLGVKGVITKPFNPFTLVKRITEILQW</sequence>
<feature type="modified residue" description="4-aspartylphosphate" evidence="2">
    <location>
        <position position="55"/>
    </location>
</feature>
<dbReference type="Gene3D" id="3.40.50.2300">
    <property type="match status" value="1"/>
</dbReference>
<organism evidence="4 5">
    <name type="scientific">Okeanomitos corallinicola TIOX110</name>
    <dbReference type="NCBI Taxonomy" id="3133117"/>
    <lineage>
        <taxon>Bacteria</taxon>
        <taxon>Bacillati</taxon>
        <taxon>Cyanobacteriota</taxon>
        <taxon>Cyanophyceae</taxon>
        <taxon>Nostocales</taxon>
        <taxon>Aphanizomenonaceae</taxon>
        <taxon>Okeanomitos</taxon>
    </lineage>
</organism>
<dbReference type="EMBL" id="CP150886">
    <property type="protein sequence ID" value="WZB86864.1"/>
    <property type="molecule type" value="Genomic_DNA"/>
</dbReference>
<evidence type="ECO:0000256" key="1">
    <source>
        <dbReference type="ARBA" id="ARBA00022553"/>
    </source>
</evidence>
<name>A0ABZ2UNM4_9CYAN</name>
<dbReference type="Pfam" id="PF00072">
    <property type="entry name" value="Response_reg"/>
    <property type="match status" value="1"/>
</dbReference>
<dbReference type="SUPFAM" id="SSF52172">
    <property type="entry name" value="CheY-like"/>
    <property type="match status" value="1"/>
</dbReference>
<dbReference type="PANTHER" id="PTHR44591">
    <property type="entry name" value="STRESS RESPONSE REGULATOR PROTEIN 1"/>
    <property type="match status" value="1"/>
</dbReference>
<evidence type="ECO:0000256" key="2">
    <source>
        <dbReference type="PROSITE-ProRule" id="PRU00169"/>
    </source>
</evidence>
<accession>A0ABZ2UNM4</accession>
<reference evidence="4 5" key="1">
    <citation type="submission" date="2024-04" db="EMBL/GenBank/DDBJ databases">
        <title>Okeanomitos corallinicola gen. &amp; sp. nov. (Nostocales, Cyanobacteria), a new toxic marine heterocyst-forming cyanobacterium from a coral reef.</title>
        <authorList>
            <person name="Li H."/>
            <person name="Li R."/>
            <person name="Kang J."/>
            <person name="Hii K.S."/>
            <person name="Mohamed H.F."/>
            <person name="Xu X."/>
            <person name="Luo Z."/>
        </authorList>
    </citation>
    <scope>NUCLEOTIDE SEQUENCE [LARGE SCALE GENOMIC DNA]</scope>
    <source>
        <strain evidence="4 5">TIOX110</strain>
    </source>
</reference>
<dbReference type="SMART" id="SM00448">
    <property type="entry name" value="REC"/>
    <property type="match status" value="1"/>
</dbReference>
<evidence type="ECO:0000313" key="5">
    <source>
        <dbReference type="Proteomes" id="UP001483337"/>
    </source>
</evidence>
<evidence type="ECO:0000313" key="4">
    <source>
        <dbReference type="EMBL" id="WZB86864.1"/>
    </source>
</evidence>
<dbReference type="InterPro" id="IPR050595">
    <property type="entry name" value="Bact_response_regulator"/>
</dbReference>
<dbReference type="InterPro" id="IPR001789">
    <property type="entry name" value="Sig_transdc_resp-reg_receiver"/>
</dbReference>
<evidence type="ECO:0000259" key="3">
    <source>
        <dbReference type="PROSITE" id="PS50110"/>
    </source>
</evidence>
<dbReference type="InterPro" id="IPR011006">
    <property type="entry name" value="CheY-like_superfamily"/>
</dbReference>
<dbReference type="PROSITE" id="PS50110">
    <property type="entry name" value="RESPONSE_REGULATORY"/>
    <property type="match status" value="1"/>
</dbReference>
<dbReference type="PANTHER" id="PTHR44591:SF22">
    <property type="entry name" value="CHEY SUBFAMILY"/>
    <property type="match status" value="1"/>
</dbReference>
<proteinExistence type="predicted"/>
<dbReference type="RefSeq" id="WP_353929778.1">
    <property type="nucleotide sequence ID" value="NZ_CP150886.1"/>
</dbReference>